<evidence type="ECO:0000256" key="2">
    <source>
        <dbReference type="ARBA" id="ARBA00006837"/>
    </source>
</evidence>
<comment type="similarity">
    <text evidence="2 12">Belongs to the PAM17 family.</text>
</comment>
<keyword evidence="5 12" id="KW-0999">Mitochondrion inner membrane</keyword>
<keyword evidence="9 12" id="KW-0811">Translocation</keyword>
<keyword evidence="7" id="KW-0809">Transit peptide</keyword>
<feature type="region of interest" description="Disordered" evidence="13">
    <location>
        <begin position="30"/>
        <end position="50"/>
    </location>
</feature>
<evidence type="ECO:0000256" key="3">
    <source>
        <dbReference type="ARBA" id="ARBA00022448"/>
    </source>
</evidence>
<comment type="subcellular location">
    <subcellularLocation>
        <location evidence="1 12">Mitochondrion inner membrane</location>
        <topology evidence="1 12">Multi-pass membrane protein</topology>
    </subcellularLocation>
</comment>
<sequence length="214" mass="23230">MSTAPLRNAVVPTLGRAQLRTASPVLARFSSSDATTSSEGESSSPTPAGKLPMSWSEYLAMRKRRKQWSTLTTIPTTAGALFAGASYFAAVQPEFAGLDPFVIAGGGTWVLLTGWFVAAMTLGYLVGPSIGNGIFAVTHPKLARGNPPPLEVMDREFYHRIKSKRADPSRQSVNNPAPDFYGEKIVSLATYRRWLKDQEAYRRKAAHGVDGEEP</sequence>
<accession>A0AAF0YCA9</accession>
<dbReference type="AlphaFoldDB" id="A0AAF0YCA9"/>
<reference evidence="14" key="1">
    <citation type="submission" date="2023-10" db="EMBL/GenBank/DDBJ databases">
        <authorList>
            <person name="Noh H."/>
        </authorList>
    </citation>
    <scope>NUCLEOTIDE SEQUENCE</scope>
    <source>
        <strain evidence="14">DUCC4014</strain>
    </source>
</reference>
<feature type="transmembrane region" description="Helical" evidence="12">
    <location>
        <begin position="101"/>
        <end position="126"/>
    </location>
</feature>
<keyword evidence="11 12" id="KW-0472">Membrane</keyword>
<dbReference type="GeneID" id="87808931"/>
<dbReference type="Proteomes" id="UP000827549">
    <property type="component" value="Chromosome 4"/>
</dbReference>
<evidence type="ECO:0000256" key="13">
    <source>
        <dbReference type="SAM" id="MobiDB-lite"/>
    </source>
</evidence>
<protein>
    <recommendedName>
        <fullName evidence="12">Presequence translocated-associated motor subunit PAM17</fullName>
    </recommendedName>
</protein>
<evidence type="ECO:0000256" key="9">
    <source>
        <dbReference type="ARBA" id="ARBA00023010"/>
    </source>
</evidence>
<feature type="transmembrane region" description="Helical" evidence="12">
    <location>
        <begin position="68"/>
        <end position="89"/>
    </location>
</feature>
<comment type="subunit">
    <text evidence="12">Component of the PAM complex.</text>
</comment>
<evidence type="ECO:0000256" key="5">
    <source>
        <dbReference type="ARBA" id="ARBA00022792"/>
    </source>
</evidence>
<keyword evidence="8 12" id="KW-1133">Transmembrane helix</keyword>
<evidence type="ECO:0000256" key="1">
    <source>
        <dbReference type="ARBA" id="ARBA00004448"/>
    </source>
</evidence>
<evidence type="ECO:0000256" key="11">
    <source>
        <dbReference type="ARBA" id="ARBA00023136"/>
    </source>
</evidence>
<keyword evidence="15" id="KW-1185">Reference proteome</keyword>
<dbReference type="EMBL" id="CP086717">
    <property type="protein sequence ID" value="WOO82204.1"/>
    <property type="molecule type" value="Genomic_DNA"/>
</dbReference>
<dbReference type="InterPro" id="IPR013875">
    <property type="entry name" value="Pam17"/>
</dbReference>
<comment type="function">
    <text evidence="12">Component of the PAM complex, a complex required for the translocation of transit peptide-containing proteins from the inner membrane into the mitochondrial matrix in an ATP-dependent manner.</text>
</comment>
<dbReference type="GO" id="GO:0001405">
    <property type="term" value="C:PAM complex, Tim23 associated import motor"/>
    <property type="evidence" value="ECO:0007669"/>
    <property type="project" value="UniProtKB-UniRule"/>
</dbReference>
<keyword evidence="6 12" id="KW-0653">Protein transport</keyword>
<evidence type="ECO:0000256" key="6">
    <source>
        <dbReference type="ARBA" id="ARBA00022927"/>
    </source>
</evidence>
<dbReference type="PANTHER" id="PTHR28021:SF1">
    <property type="entry name" value="PRESEQUENCE TRANSLOCATED-ASSOCIATED MOTOR SUBUNIT PAM17, MITOCHONDRIAL"/>
    <property type="match status" value="1"/>
</dbReference>
<dbReference type="GO" id="GO:0030150">
    <property type="term" value="P:protein import into mitochondrial matrix"/>
    <property type="evidence" value="ECO:0007669"/>
    <property type="project" value="UniProtKB-UniRule"/>
</dbReference>
<feature type="compositionally biased region" description="Low complexity" evidence="13">
    <location>
        <begin position="30"/>
        <end position="49"/>
    </location>
</feature>
<organism evidence="14 15">
    <name type="scientific">Vanrija pseudolonga</name>
    <dbReference type="NCBI Taxonomy" id="143232"/>
    <lineage>
        <taxon>Eukaryota</taxon>
        <taxon>Fungi</taxon>
        <taxon>Dikarya</taxon>
        <taxon>Basidiomycota</taxon>
        <taxon>Agaricomycotina</taxon>
        <taxon>Tremellomycetes</taxon>
        <taxon>Trichosporonales</taxon>
        <taxon>Trichosporonaceae</taxon>
        <taxon>Vanrija</taxon>
    </lineage>
</organism>
<evidence type="ECO:0000256" key="12">
    <source>
        <dbReference type="RuleBase" id="RU367146"/>
    </source>
</evidence>
<evidence type="ECO:0000256" key="4">
    <source>
        <dbReference type="ARBA" id="ARBA00022692"/>
    </source>
</evidence>
<evidence type="ECO:0000313" key="14">
    <source>
        <dbReference type="EMBL" id="WOO82204.1"/>
    </source>
</evidence>
<gene>
    <name evidence="14" type="primary">PAM17</name>
    <name evidence="14" type="ORF">LOC62_04G005703</name>
</gene>
<keyword evidence="10 12" id="KW-0496">Mitochondrion</keyword>
<dbReference type="PANTHER" id="PTHR28021">
    <property type="entry name" value="PRESEQUENCE TRANSLOCATED-ASSOCIATED MOTOR SUBUNIT PAM17, MITOCHONDRIAL"/>
    <property type="match status" value="1"/>
</dbReference>
<proteinExistence type="inferred from homology"/>
<dbReference type="RefSeq" id="XP_062628236.1">
    <property type="nucleotide sequence ID" value="XM_062772252.1"/>
</dbReference>
<keyword evidence="4 12" id="KW-0812">Transmembrane</keyword>
<name>A0AAF0YCA9_9TREE</name>
<evidence type="ECO:0000256" key="7">
    <source>
        <dbReference type="ARBA" id="ARBA00022946"/>
    </source>
</evidence>
<evidence type="ECO:0000256" key="8">
    <source>
        <dbReference type="ARBA" id="ARBA00022989"/>
    </source>
</evidence>
<dbReference type="Pfam" id="PF08566">
    <property type="entry name" value="Pam17"/>
    <property type="match status" value="1"/>
</dbReference>
<evidence type="ECO:0000313" key="15">
    <source>
        <dbReference type="Proteomes" id="UP000827549"/>
    </source>
</evidence>
<keyword evidence="3 12" id="KW-0813">Transport</keyword>
<evidence type="ECO:0000256" key="10">
    <source>
        <dbReference type="ARBA" id="ARBA00023128"/>
    </source>
</evidence>